<dbReference type="PROSITE" id="PS51257">
    <property type="entry name" value="PROKAR_LIPOPROTEIN"/>
    <property type="match status" value="1"/>
</dbReference>
<dbReference type="RefSeq" id="WP_140396822.1">
    <property type="nucleotide sequence ID" value="NZ_FUKI01000098.1"/>
</dbReference>
<reference evidence="2" key="1">
    <citation type="submission" date="2017-02" db="EMBL/GenBank/DDBJ databases">
        <authorList>
            <person name="Daims H."/>
        </authorList>
    </citation>
    <scope>NUCLEOTIDE SEQUENCE [LARGE SCALE GENOMIC DNA]</scope>
</reference>
<evidence type="ECO:0008006" key="3">
    <source>
        <dbReference type="Google" id="ProtNLM"/>
    </source>
</evidence>
<proteinExistence type="predicted"/>
<name>A0A1R4H7Q5_9GAMM</name>
<dbReference type="Proteomes" id="UP000195667">
    <property type="component" value="Unassembled WGS sequence"/>
</dbReference>
<dbReference type="EMBL" id="FUKI01000098">
    <property type="protein sequence ID" value="SJM92061.1"/>
    <property type="molecule type" value="Genomic_DNA"/>
</dbReference>
<keyword evidence="2" id="KW-1185">Reference proteome</keyword>
<dbReference type="OrthoDB" id="8928404at2"/>
<sequence>MTNFKIAQFIRHLTHIILALSLAGCSQRIDDTETQGSDISVNQAPVKNNTIVLNTTQTEDVRSYQHGIDFVPLADGNYYLTWASSGNPPTGAQPNGSWPHDIYYAKINPKNPVITPITLIANPEAQEPVSTAITSDGHIMITMEDGWHTDNQVAQRYGVYNSDFSPVLAYPHMAFDGGHSGHVAAVDNRFVMFYCDDWVEGGGVDNLGSGNDVKAHIYSATGVLESRLNIAVGDTTRDWWPLVAGSKTRAALVWQRYVDNQTYSDLMVSIVDVKSKKTILKPLKIESAIKYYTYSVTYLPSIERFLILGAYHTGGGFAYLLDQDGNIMSSNKVLPAIIRESQSIAWEQPDTVKVIQPTAPSGLMVLSMTASTITLKNPIADDYQWHYSGTDGIFIDANTVYIVSTSPSGLVEKTFHISDL</sequence>
<protein>
    <recommendedName>
        <fullName evidence="3">Lipoprotein</fullName>
    </recommendedName>
</protein>
<gene>
    <name evidence="1" type="ORF">CRENPOLYSF1_240017</name>
</gene>
<evidence type="ECO:0000313" key="2">
    <source>
        <dbReference type="Proteomes" id="UP000195667"/>
    </source>
</evidence>
<accession>A0A1R4H7Q5</accession>
<dbReference type="AlphaFoldDB" id="A0A1R4H7Q5"/>
<organism evidence="1 2">
    <name type="scientific">Crenothrix polyspora</name>
    <dbReference type="NCBI Taxonomy" id="360316"/>
    <lineage>
        <taxon>Bacteria</taxon>
        <taxon>Pseudomonadati</taxon>
        <taxon>Pseudomonadota</taxon>
        <taxon>Gammaproteobacteria</taxon>
        <taxon>Methylococcales</taxon>
        <taxon>Crenotrichaceae</taxon>
        <taxon>Crenothrix</taxon>
    </lineage>
</organism>
<evidence type="ECO:0000313" key="1">
    <source>
        <dbReference type="EMBL" id="SJM92061.1"/>
    </source>
</evidence>